<protein>
    <submittedName>
        <fullName evidence="1">Uncharacterized protein</fullName>
    </submittedName>
</protein>
<evidence type="ECO:0000313" key="2">
    <source>
        <dbReference type="Proteomes" id="UP000688137"/>
    </source>
</evidence>
<comment type="caution">
    <text evidence="1">The sequence shown here is derived from an EMBL/GenBank/DDBJ whole genome shotgun (WGS) entry which is preliminary data.</text>
</comment>
<organism evidence="1 2">
    <name type="scientific">Paramecium primaurelia</name>
    <dbReference type="NCBI Taxonomy" id="5886"/>
    <lineage>
        <taxon>Eukaryota</taxon>
        <taxon>Sar</taxon>
        <taxon>Alveolata</taxon>
        <taxon>Ciliophora</taxon>
        <taxon>Intramacronucleata</taxon>
        <taxon>Oligohymenophorea</taxon>
        <taxon>Peniculida</taxon>
        <taxon>Parameciidae</taxon>
        <taxon>Paramecium</taxon>
    </lineage>
</organism>
<accession>A0A8S1KC83</accession>
<proteinExistence type="predicted"/>
<sequence>MIISLISQLDQALIIWKTKKKREQYFLLCQGKVEIEKTFISEDDLIEINEIVNRIKIIIEINFNLHYNNLMLYKFFEYLQAYAVKKLIEIILLFTINVVILRNQKSSNYILVSIKKAQICRIKSQKIGTIQTRCYDN</sequence>
<name>A0A8S1KC83_PARPR</name>
<dbReference type="EMBL" id="CAJJDM010000017">
    <property type="protein sequence ID" value="CAD8052799.1"/>
    <property type="molecule type" value="Genomic_DNA"/>
</dbReference>
<gene>
    <name evidence="1" type="ORF">PPRIM_AZ9-3.1.T0200007</name>
</gene>
<dbReference type="AlphaFoldDB" id="A0A8S1KC83"/>
<keyword evidence="2" id="KW-1185">Reference proteome</keyword>
<evidence type="ECO:0000313" key="1">
    <source>
        <dbReference type="EMBL" id="CAD8052799.1"/>
    </source>
</evidence>
<reference evidence="1" key="1">
    <citation type="submission" date="2021-01" db="EMBL/GenBank/DDBJ databases">
        <authorList>
            <consortium name="Genoscope - CEA"/>
            <person name="William W."/>
        </authorList>
    </citation>
    <scope>NUCLEOTIDE SEQUENCE</scope>
</reference>
<dbReference type="Proteomes" id="UP000688137">
    <property type="component" value="Unassembled WGS sequence"/>
</dbReference>